<evidence type="ECO:0000313" key="2">
    <source>
        <dbReference type="Proteomes" id="UP000198846"/>
    </source>
</evidence>
<accession>A0A1H3XJS8</accession>
<dbReference type="OrthoDB" id="1341993at2"/>
<name>A0A1H3XJS8_BIZPA</name>
<dbReference type="AlphaFoldDB" id="A0A1H3XJS8"/>
<proteinExistence type="predicted"/>
<dbReference type="Proteomes" id="UP000198846">
    <property type="component" value="Unassembled WGS sequence"/>
</dbReference>
<organism evidence="1 2">
    <name type="scientific">Bizionia paragorgiae</name>
    <dbReference type="NCBI Taxonomy" id="283786"/>
    <lineage>
        <taxon>Bacteria</taxon>
        <taxon>Pseudomonadati</taxon>
        <taxon>Bacteroidota</taxon>
        <taxon>Flavobacteriia</taxon>
        <taxon>Flavobacteriales</taxon>
        <taxon>Flavobacteriaceae</taxon>
        <taxon>Bizionia</taxon>
    </lineage>
</organism>
<sequence length="216" mass="24577">MANSNANTFLNTLINSSVDFPIETVDNGIYKNHLFGISFKIPEGWSVVSSETFNGERQKQTLSEGFEDLKSELFEILGSPILIISKLDPENPLYDGIVSPTINFNMDIKEGEYKGMSLLDYANELDVDEEDCALKAFRILNKGDIFRNNGFDCIQFDTEYLFEHLDISDGVMVEMSVLNIDYKDFFIDITMTQCKAQNQMAVNDFNEFVKSITLDF</sequence>
<protein>
    <submittedName>
        <fullName evidence="1">Uncharacterized protein</fullName>
    </submittedName>
</protein>
<dbReference type="EMBL" id="FNQK01000005">
    <property type="protein sequence ID" value="SDZ99715.1"/>
    <property type="molecule type" value="Genomic_DNA"/>
</dbReference>
<reference evidence="1 2" key="1">
    <citation type="submission" date="2016-10" db="EMBL/GenBank/DDBJ databases">
        <authorList>
            <person name="de Groot N.N."/>
        </authorList>
    </citation>
    <scope>NUCLEOTIDE SEQUENCE [LARGE SCALE GENOMIC DNA]</scope>
    <source>
        <strain evidence="1 2">DSM 23842</strain>
    </source>
</reference>
<evidence type="ECO:0000313" key="1">
    <source>
        <dbReference type="EMBL" id="SDZ99715.1"/>
    </source>
</evidence>
<dbReference type="STRING" id="283786.SAMN04487990_10557"/>
<gene>
    <name evidence="1" type="ORF">SAMN04487990_10557</name>
</gene>
<keyword evidence="2" id="KW-1185">Reference proteome</keyword>
<dbReference type="RefSeq" id="WP_092133018.1">
    <property type="nucleotide sequence ID" value="NZ_FNQK01000005.1"/>
</dbReference>